<dbReference type="EMBL" id="KL197753">
    <property type="protein sequence ID" value="KDQ50965.1"/>
    <property type="molecule type" value="Genomic_DNA"/>
</dbReference>
<keyword evidence="1" id="KW-0732">Signal</keyword>
<dbReference type="AlphaFoldDB" id="A0A067PAY8"/>
<evidence type="ECO:0000313" key="2">
    <source>
        <dbReference type="EMBL" id="KDQ50965.1"/>
    </source>
</evidence>
<feature type="signal peptide" evidence="1">
    <location>
        <begin position="1"/>
        <end position="18"/>
    </location>
</feature>
<gene>
    <name evidence="2" type="ORF">JAAARDRAFT_41595</name>
</gene>
<keyword evidence="3" id="KW-1185">Reference proteome</keyword>
<name>A0A067PAY8_9AGAM</name>
<dbReference type="InParanoid" id="A0A067PAY8"/>
<evidence type="ECO:0000313" key="3">
    <source>
        <dbReference type="Proteomes" id="UP000027265"/>
    </source>
</evidence>
<reference evidence="3" key="1">
    <citation type="journal article" date="2014" name="Proc. Natl. Acad. Sci. U.S.A.">
        <title>Extensive sampling of basidiomycete genomes demonstrates inadequacy of the white-rot/brown-rot paradigm for wood decay fungi.</title>
        <authorList>
            <person name="Riley R."/>
            <person name="Salamov A.A."/>
            <person name="Brown D.W."/>
            <person name="Nagy L.G."/>
            <person name="Floudas D."/>
            <person name="Held B.W."/>
            <person name="Levasseur A."/>
            <person name="Lombard V."/>
            <person name="Morin E."/>
            <person name="Otillar R."/>
            <person name="Lindquist E.A."/>
            <person name="Sun H."/>
            <person name="LaButti K.M."/>
            <person name="Schmutz J."/>
            <person name="Jabbour D."/>
            <person name="Luo H."/>
            <person name="Baker S.E."/>
            <person name="Pisabarro A.G."/>
            <person name="Walton J.D."/>
            <person name="Blanchette R.A."/>
            <person name="Henrissat B."/>
            <person name="Martin F."/>
            <person name="Cullen D."/>
            <person name="Hibbett D.S."/>
            <person name="Grigoriev I.V."/>
        </authorList>
    </citation>
    <scope>NUCLEOTIDE SEQUENCE [LARGE SCALE GENOMIC DNA]</scope>
    <source>
        <strain evidence="3">MUCL 33604</strain>
    </source>
</reference>
<feature type="chain" id="PRO_5001643024" evidence="1">
    <location>
        <begin position="19"/>
        <end position="364"/>
    </location>
</feature>
<proteinExistence type="predicted"/>
<dbReference type="HOGENOM" id="CLU_760891_0_0_1"/>
<accession>A0A067PAY8</accession>
<evidence type="ECO:0000256" key="1">
    <source>
        <dbReference type="SAM" id="SignalP"/>
    </source>
</evidence>
<organism evidence="2 3">
    <name type="scientific">Jaapia argillacea MUCL 33604</name>
    <dbReference type="NCBI Taxonomy" id="933084"/>
    <lineage>
        <taxon>Eukaryota</taxon>
        <taxon>Fungi</taxon>
        <taxon>Dikarya</taxon>
        <taxon>Basidiomycota</taxon>
        <taxon>Agaricomycotina</taxon>
        <taxon>Agaricomycetes</taxon>
        <taxon>Agaricomycetidae</taxon>
        <taxon>Jaapiales</taxon>
        <taxon>Jaapiaceae</taxon>
        <taxon>Jaapia</taxon>
    </lineage>
</organism>
<dbReference type="Proteomes" id="UP000027265">
    <property type="component" value="Unassembled WGS sequence"/>
</dbReference>
<sequence>MRNIFSNLLVLVIKVIGSDRFPYGIPYNALEHTILPLFKTLCQGNTTSQSESWVKALSDELHSLRVSFDDVEDIGYYLTPGIRSNLSTLIRGIGHNDTLPEMSNLASCLRQFQFRPFVSLYGEFLREWLWLGYRPAGLGIIKSIGPRRRKQLCHQLMQLLLQSQCSIQDVVKVADQDIACNDEISTILTELLSGLCGGDAGAHELVEEAFGVISKQRPSLLRRKGLPGIWKGASLSDWPYPGSRGQVKAFDPGLRHKFEECHSLHFDPRYCSWTKITHLSSLSARYKAIVLEGVLQDQYICAVEMKNIWDSDYTIFSTDLDDISIPEAILRHSKHPVYVLTGRNRDDGSKPYSWEKVETGDFWW</sequence>
<protein>
    <submittedName>
        <fullName evidence="2">Uncharacterized protein</fullName>
    </submittedName>
</protein>